<evidence type="ECO:0000256" key="4">
    <source>
        <dbReference type="ARBA" id="ARBA00023136"/>
    </source>
</evidence>
<evidence type="ECO:0000259" key="7">
    <source>
        <dbReference type="Pfam" id="PF04932"/>
    </source>
</evidence>
<organism evidence="8 9">
    <name type="scientific">Frankia nepalensis</name>
    <dbReference type="NCBI Taxonomy" id="1836974"/>
    <lineage>
        <taxon>Bacteria</taxon>
        <taxon>Bacillati</taxon>
        <taxon>Actinomycetota</taxon>
        <taxon>Actinomycetes</taxon>
        <taxon>Frankiales</taxon>
        <taxon>Frankiaceae</taxon>
        <taxon>Frankia</taxon>
    </lineage>
</organism>
<feature type="transmembrane region" description="Helical" evidence="6">
    <location>
        <begin position="169"/>
        <end position="186"/>
    </location>
</feature>
<dbReference type="PANTHER" id="PTHR37422">
    <property type="entry name" value="TEICHURONIC ACID BIOSYNTHESIS PROTEIN TUAE"/>
    <property type="match status" value="1"/>
</dbReference>
<evidence type="ECO:0000313" key="9">
    <source>
        <dbReference type="Proteomes" id="UP000604475"/>
    </source>
</evidence>
<feature type="transmembrane region" description="Helical" evidence="6">
    <location>
        <begin position="50"/>
        <end position="69"/>
    </location>
</feature>
<keyword evidence="8" id="KW-0436">Ligase</keyword>
<feature type="region of interest" description="Disordered" evidence="5">
    <location>
        <begin position="1"/>
        <end position="30"/>
    </location>
</feature>
<evidence type="ECO:0000256" key="3">
    <source>
        <dbReference type="ARBA" id="ARBA00022989"/>
    </source>
</evidence>
<gene>
    <name evidence="8" type="ORF">I7412_20555</name>
</gene>
<comment type="subcellular location">
    <subcellularLocation>
        <location evidence="1">Membrane</location>
        <topology evidence="1">Multi-pass membrane protein</topology>
    </subcellularLocation>
</comment>
<dbReference type="Proteomes" id="UP000604475">
    <property type="component" value="Unassembled WGS sequence"/>
</dbReference>
<keyword evidence="9" id="KW-1185">Reference proteome</keyword>
<dbReference type="GO" id="GO:0016874">
    <property type="term" value="F:ligase activity"/>
    <property type="evidence" value="ECO:0007669"/>
    <property type="project" value="UniProtKB-KW"/>
</dbReference>
<comment type="caution">
    <text evidence="8">The sequence shown here is derived from an EMBL/GenBank/DDBJ whole genome shotgun (WGS) entry which is preliminary data.</text>
</comment>
<proteinExistence type="predicted"/>
<keyword evidence="4 6" id="KW-0472">Membrane</keyword>
<feature type="transmembrane region" description="Helical" evidence="6">
    <location>
        <begin position="407"/>
        <end position="427"/>
    </location>
</feature>
<feature type="domain" description="O-antigen ligase-related" evidence="7">
    <location>
        <begin position="255"/>
        <end position="384"/>
    </location>
</feature>
<name>A0A937RIC7_9ACTN</name>
<feature type="transmembrane region" description="Helical" evidence="6">
    <location>
        <begin position="369"/>
        <end position="395"/>
    </location>
</feature>
<dbReference type="RefSeq" id="WP_203004455.1">
    <property type="nucleotide sequence ID" value="NZ_JADWYU010000217.1"/>
</dbReference>
<evidence type="ECO:0000256" key="1">
    <source>
        <dbReference type="ARBA" id="ARBA00004141"/>
    </source>
</evidence>
<sequence length="469" mass="49509">MTAPTAGRAAGPVIDAPPGTGPATEPVTEPATVPVSRVAHRIAGLDRGGVGVLTIYLVLLFVIPARLAVGPAGTPASLFGLVMLALWTLGRLLGAPRASGLAPVQRLGAAFLFAMLASYVAATLRAAPGGEINAADRFVLFTLSSLGVLTYSCDALRDTDQVDRVVGRMVNFTAALAVVGIFQFFTGFDITTLLQIPGLTATAPLESLLERDEFNRPSATATHPIEFAVVLAMAFPLALARAFYPAPRHDRRRWFAVLAIAVALPMSLSRSGIVGLVVAGVVLLRGWPRSRVLRALLITPIFVVAMRLMVPGLIGTLRNLFTSIGSDSSTRSRTDASNTALNLFTDNPVFGRGMGTFLPSNYVILDNQWLLTLVDMGAVGLAVILSLFGAAFFSARRARDLTDDPRVRELGLALSASVAAIVVAFATFDAFSFPMAAETAFLIVGCCGAVLRIQRERAQDAGEKTTSTQ</sequence>
<dbReference type="Pfam" id="PF04932">
    <property type="entry name" value="Wzy_C"/>
    <property type="match status" value="1"/>
</dbReference>
<keyword evidence="3 6" id="KW-1133">Transmembrane helix</keyword>
<accession>A0A937RIC7</accession>
<feature type="transmembrane region" description="Helical" evidence="6">
    <location>
        <begin position="138"/>
        <end position="157"/>
    </location>
</feature>
<feature type="transmembrane region" description="Helical" evidence="6">
    <location>
        <begin position="295"/>
        <end position="314"/>
    </location>
</feature>
<evidence type="ECO:0000256" key="6">
    <source>
        <dbReference type="SAM" id="Phobius"/>
    </source>
</evidence>
<dbReference type="InterPro" id="IPR051533">
    <property type="entry name" value="WaaL-like"/>
</dbReference>
<protein>
    <submittedName>
        <fullName evidence="8">O-antigen ligase family protein</fullName>
    </submittedName>
</protein>
<dbReference type="InterPro" id="IPR007016">
    <property type="entry name" value="O-antigen_ligase-rel_domated"/>
</dbReference>
<reference evidence="8" key="1">
    <citation type="submission" date="2020-12" db="EMBL/GenBank/DDBJ databases">
        <title>Genomic characterization of non-nitrogen-fixing Frankia strains.</title>
        <authorList>
            <person name="Carlos-Shanley C."/>
            <person name="Guerra T."/>
            <person name="Hahn D."/>
        </authorList>
    </citation>
    <scope>NUCLEOTIDE SEQUENCE</scope>
    <source>
        <strain evidence="8">CN6</strain>
    </source>
</reference>
<evidence type="ECO:0000256" key="2">
    <source>
        <dbReference type="ARBA" id="ARBA00022692"/>
    </source>
</evidence>
<evidence type="ECO:0000256" key="5">
    <source>
        <dbReference type="SAM" id="MobiDB-lite"/>
    </source>
</evidence>
<evidence type="ECO:0000313" key="8">
    <source>
        <dbReference type="EMBL" id="MBL7629515.1"/>
    </source>
</evidence>
<feature type="transmembrane region" description="Helical" evidence="6">
    <location>
        <begin position="221"/>
        <end position="244"/>
    </location>
</feature>
<dbReference type="GO" id="GO:0016020">
    <property type="term" value="C:membrane"/>
    <property type="evidence" value="ECO:0007669"/>
    <property type="project" value="UniProtKB-SubCell"/>
</dbReference>
<keyword evidence="2 6" id="KW-0812">Transmembrane</keyword>
<feature type="transmembrane region" description="Helical" evidence="6">
    <location>
        <begin position="433"/>
        <end position="451"/>
    </location>
</feature>
<dbReference type="PANTHER" id="PTHR37422:SF13">
    <property type="entry name" value="LIPOPOLYSACCHARIDE BIOSYNTHESIS PROTEIN PA4999-RELATED"/>
    <property type="match status" value="1"/>
</dbReference>
<feature type="transmembrane region" description="Helical" evidence="6">
    <location>
        <begin position="75"/>
        <end position="95"/>
    </location>
</feature>
<feature type="transmembrane region" description="Helical" evidence="6">
    <location>
        <begin position="107"/>
        <end position="126"/>
    </location>
</feature>
<dbReference type="EMBL" id="JAEACQ010000230">
    <property type="protein sequence ID" value="MBL7629515.1"/>
    <property type="molecule type" value="Genomic_DNA"/>
</dbReference>
<dbReference type="AlphaFoldDB" id="A0A937RIC7"/>